<dbReference type="Proteomes" id="UP001501705">
    <property type="component" value="Unassembled WGS sequence"/>
</dbReference>
<feature type="region of interest" description="Disordered" evidence="1">
    <location>
        <begin position="1"/>
        <end position="25"/>
    </location>
</feature>
<accession>A0ABP4N8Q8</accession>
<sequence>MRTLPPAEGDEPRPGGGAAVPAPDRIEDPVERYLGAGSTLEISGSGVWAGRPRPCYRSSSFPGPFSGPRLGSAAARVLRLSGRKLSVAAGSVLGARGGSWTCFLLPHQAK</sequence>
<comment type="caution">
    <text evidence="2">The sequence shown here is derived from an EMBL/GenBank/DDBJ whole genome shotgun (WGS) entry which is preliminary data.</text>
</comment>
<evidence type="ECO:0000313" key="3">
    <source>
        <dbReference type="Proteomes" id="UP001501705"/>
    </source>
</evidence>
<evidence type="ECO:0000256" key="1">
    <source>
        <dbReference type="SAM" id="MobiDB-lite"/>
    </source>
</evidence>
<name>A0ABP4N8Q8_9ACTN</name>
<gene>
    <name evidence="2" type="ORF">GCM10009804_11180</name>
</gene>
<organism evidence="2 3">
    <name type="scientific">Kribbella hippodromi</name>
    <dbReference type="NCBI Taxonomy" id="434347"/>
    <lineage>
        <taxon>Bacteria</taxon>
        <taxon>Bacillati</taxon>
        <taxon>Actinomycetota</taxon>
        <taxon>Actinomycetes</taxon>
        <taxon>Propionibacteriales</taxon>
        <taxon>Kribbellaceae</taxon>
        <taxon>Kribbella</taxon>
    </lineage>
</organism>
<keyword evidence="3" id="KW-1185">Reference proteome</keyword>
<reference evidence="3" key="1">
    <citation type="journal article" date="2019" name="Int. J. Syst. Evol. Microbiol.">
        <title>The Global Catalogue of Microorganisms (GCM) 10K type strain sequencing project: providing services to taxonomists for standard genome sequencing and annotation.</title>
        <authorList>
            <consortium name="The Broad Institute Genomics Platform"/>
            <consortium name="The Broad Institute Genome Sequencing Center for Infectious Disease"/>
            <person name="Wu L."/>
            <person name="Ma J."/>
        </authorList>
    </citation>
    <scope>NUCLEOTIDE SEQUENCE [LARGE SCALE GENOMIC DNA]</scope>
    <source>
        <strain evidence="3">JCM 15572</strain>
    </source>
</reference>
<evidence type="ECO:0000313" key="2">
    <source>
        <dbReference type="EMBL" id="GAA1556096.1"/>
    </source>
</evidence>
<dbReference type="EMBL" id="BAAAPH010000003">
    <property type="protein sequence ID" value="GAA1556096.1"/>
    <property type="molecule type" value="Genomic_DNA"/>
</dbReference>
<protein>
    <submittedName>
        <fullName evidence="2">Uncharacterized protein</fullName>
    </submittedName>
</protein>
<proteinExistence type="predicted"/>